<gene>
    <name evidence="2" type="ORF">GSTENG00011940001</name>
</gene>
<dbReference type="KEGG" id="tng:GSTEN00011940G001"/>
<dbReference type="EMBL" id="CAAE01013757">
    <property type="protein sequence ID" value="CAF95334.1"/>
    <property type="molecule type" value="Genomic_DNA"/>
</dbReference>
<proteinExistence type="predicted"/>
<reference evidence="2" key="2">
    <citation type="submission" date="2004-02" db="EMBL/GenBank/DDBJ databases">
        <authorList>
            <consortium name="Genoscope"/>
            <consortium name="Whitehead Institute Centre for Genome Research"/>
        </authorList>
    </citation>
    <scope>NUCLEOTIDE SEQUENCE</scope>
</reference>
<dbReference type="AlphaFoldDB" id="Q4SVJ8"/>
<feature type="compositionally biased region" description="Low complexity" evidence="1">
    <location>
        <begin position="121"/>
        <end position="132"/>
    </location>
</feature>
<name>Q4SVJ8_TETNG</name>
<evidence type="ECO:0000313" key="2">
    <source>
        <dbReference type="EMBL" id="CAF95334.1"/>
    </source>
</evidence>
<feature type="compositionally biased region" description="Pro residues" evidence="1">
    <location>
        <begin position="165"/>
        <end position="180"/>
    </location>
</feature>
<reference evidence="2" key="1">
    <citation type="journal article" date="2004" name="Nature">
        <title>Genome duplication in the teleost fish Tetraodon nigroviridis reveals the early vertebrate proto-karyotype.</title>
        <authorList>
            <person name="Jaillon O."/>
            <person name="Aury J.-M."/>
            <person name="Brunet F."/>
            <person name="Petit J.-L."/>
            <person name="Stange-Thomann N."/>
            <person name="Mauceli E."/>
            <person name="Bouneau L."/>
            <person name="Fischer C."/>
            <person name="Ozouf-Costaz C."/>
            <person name="Bernot A."/>
            <person name="Nicaud S."/>
            <person name="Jaffe D."/>
            <person name="Fisher S."/>
            <person name="Lutfalla G."/>
            <person name="Dossat C."/>
            <person name="Segurens B."/>
            <person name="Dasilva C."/>
            <person name="Salanoubat M."/>
            <person name="Levy M."/>
            <person name="Boudet N."/>
            <person name="Castellano S."/>
            <person name="Anthouard V."/>
            <person name="Jubin C."/>
            <person name="Castelli V."/>
            <person name="Katinka M."/>
            <person name="Vacherie B."/>
            <person name="Biemont C."/>
            <person name="Skalli Z."/>
            <person name="Cattolico L."/>
            <person name="Poulain J."/>
            <person name="De Berardinis V."/>
            <person name="Cruaud C."/>
            <person name="Duprat S."/>
            <person name="Brottier P."/>
            <person name="Coutanceau J.-P."/>
            <person name="Gouzy J."/>
            <person name="Parra G."/>
            <person name="Lardier G."/>
            <person name="Chapple C."/>
            <person name="McKernan K.J."/>
            <person name="McEwan P."/>
            <person name="Bosak S."/>
            <person name="Kellis M."/>
            <person name="Volff J.-N."/>
            <person name="Guigo R."/>
            <person name="Zody M.C."/>
            <person name="Mesirov J."/>
            <person name="Lindblad-Toh K."/>
            <person name="Birren B."/>
            <person name="Nusbaum C."/>
            <person name="Kahn D."/>
            <person name="Robinson-Rechavi M."/>
            <person name="Laudet V."/>
            <person name="Schachter V."/>
            <person name="Quetier F."/>
            <person name="Saurin W."/>
            <person name="Scarpelli C."/>
            <person name="Wincker P."/>
            <person name="Lander E.S."/>
            <person name="Weissenbach J."/>
            <person name="Roest Crollius H."/>
        </authorList>
    </citation>
    <scope>NUCLEOTIDE SEQUENCE [LARGE SCALE GENOMIC DNA]</scope>
</reference>
<evidence type="ECO:0000256" key="1">
    <source>
        <dbReference type="SAM" id="MobiDB-lite"/>
    </source>
</evidence>
<comment type="caution">
    <text evidence="2">The sequence shown here is derived from an EMBL/GenBank/DDBJ whole genome shotgun (WGS) entry which is preliminary data.</text>
</comment>
<feature type="region of interest" description="Disordered" evidence="1">
    <location>
        <begin position="102"/>
        <end position="188"/>
    </location>
</feature>
<accession>Q4SVJ8</accession>
<organism evidence="2">
    <name type="scientific">Tetraodon nigroviridis</name>
    <name type="common">Spotted green pufferfish</name>
    <name type="synonym">Chelonodon nigroviridis</name>
    <dbReference type="NCBI Taxonomy" id="99883"/>
    <lineage>
        <taxon>Eukaryota</taxon>
        <taxon>Metazoa</taxon>
        <taxon>Chordata</taxon>
        <taxon>Craniata</taxon>
        <taxon>Vertebrata</taxon>
        <taxon>Euteleostomi</taxon>
        <taxon>Actinopterygii</taxon>
        <taxon>Neopterygii</taxon>
        <taxon>Teleostei</taxon>
        <taxon>Neoteleostei</taxon>
        <taxon>Acanthomorphata</taxon>
        <taxon>Eupercaria</taxon>
        <taxon>Tetraodontiformes</taxon>
        <taxon>Tetradontoidea</taxon>
        <taxon>Tetraodontidae</taxon>
        <taxon>Tetraodon</taxon>
    </lineage>
</organism>
<sequence>MLQARRAVPTDLQPRFDGAVSQDLLPQPWHHSSRRQVAVFRVQAVILGGGNQAHQHEIGRHILRVVHHLFLGVAKQELSGGLLLTSLTAEICSLQERKGHAAARSTAERSEGPQQRSADTRPPALRAAAPHPSVKRRGQERGSPPAAVGPRARTCALVGAESAQPPAPPARPHPLLPRPTAPLTGATN</sequence>
<protein>
    <submittedName>
        <fullName evidence="2">(spotted green pufferfish) hypothetical protein</fullName>
    </submittedName>
</protein>